<sequence>MSFSESLINARPAGLSLWPDLLKTFALIRIFPIRSFLFLRVLEEDSLPLLRVKPLACPLVPISQRSCFRNLPPAPPPSGRSPHLCLLVGGLLSQEQTSLSEDLPALLSLGWQLWNHIYLPLPPSELTFSPHSGVAKSEGFIFWLFLQRYVKVQVF</sequence>
<reference evidence="1" key="1">
    <citation type="submission" date="2023-12" db="EMBL/GenBank/DDBJ databases">
        <authorList>
            <person name="Brown T."/>
        </authorList>
    </citation>
    <scope>NUCLEOTIDE SEQUENCE</scope>
</reference>
<organism evidence="1 2">
    <name type="scientific">Pipistrellus nathusii</name>
    <name type="common">Nathusius' pipistrelle</name>
    <dbReference type="NCBI Taxonomy" id="59473"/>
    <lineage>
        <taxon>Eukaryota</taxon>
        <taxon>Metazoa</taxon>
        <taxon>Chordata</taxon>
        <taxon>Craniata</taxon>
        <taxon>Vertebrata</taxon>
        <taxon>Euteleostomi</taxon>
        <taxon>Mammalia</taxon>
        <taxon>Eutheria</taxon>
        <taxon>Laurasiatheria</taxon>
        <taxon>Chiroptera</taxon>
        <taxon>Yangochiroptera</taxon>
        <taxon>Vespertilionidae</taxon>
        <taxon>Pipistrellus</taxon>
    </lineage>
</organism>
<name>A0ABN9ZQ18_PIPNA</name>
<protein>
    <submittedName>
        <fullName evidence="1">Uncharacterized protein</fullName>
    </submittedName>
</protein>
<evidence type="ECO:0000313" key="1">
    <source>
        <dbReference type="EMBL" id="CAK6440374.1"/>
    </source>
</evidence>
<accession>A0ABN9ZQ18</accession>
<proteinExistence type="predicted"/>
<gene>
    <name evidence="1" type="ORF">MPIPNATIZW_LOCUS8680</name>
</gene>
<evidence type="ECO:0000313" key="2">
    <source>
        <dbReference type="Proteomes" id="UP001314169"/>
    </source>
</evidence>
<keyword evidence="2" id="KW-1185">Reference proteome</keyword>
<dbReference type="Proteomes" id="UP001314169">
    <property type="component" value="Chromosome 19"/>
</dbReference>
<dbReference type="EMBL" id="OY882876">
    <property type="protein sequence ID" value="CAK6440374.1"/>
    <property type="molecule type" value="Genomic_DNA"/>
</dbReference>